<sequence length="192" mass="21256">MPDHMRLDNWPVPYPLSTVLTSTFTALCMVSYGQKDLEDAWKLAVEDGKAWTERMDRLGSRISAVNIIGGLLMGSTAAFITTTPPVAASLNYNERGPYICLLLSFGLTLGSLIVGSAMMYTLPMCAAKWWREVCRSQVVFGDVTDILSRGLLVSGWGSQDEFIRKGCTSLLIIPASMIFLFLWTQIRPFKSS</sequence>
<comment type="caution">
    <text evidence="2">The sequence shown here is derived from an EMBL/GenBank/DDBJ whole genome shotgun (WGS) entry which is preliminary data.</text>
</comment>
<keyword evidence="1" id="KW-0812">Transmembrane</keyword>
<keyword evidence="1" id="KW-1133">Transmembrane helix</keyword>
<dbReference type="OrthoDB" id="2802144at2759"/>
<evidence type="ECO:0000313" key="2">
    <source>
        <dbReference type="EMBL" id="PSR77080.1"/>
    </source>
</evidence>
<evidence type="ECO:0000256" key="1">
    <source>
        <dbReference type="SAM" id="Phobius"/>
    </source>
</evidence>
<dbReference type="Proteomes" id="UP000186601">
    <property type="component" value="Unassembled WGS sequence"/>
</dbReference>
<accession>A0A2R6NUP2</accession>
<evidence type="ECO:0000313" key="3">
    <source>
        <dbReference type="Proteomes" id="UP000186601"/>
    </source>
</evidence>
<organism evidence="2 3">
    <name type="scientific">Hermanssonia centrifuga</name>
    <dbReference type="NCBI Taxonomy" id="98765"/>
    <lineage>
        <taxon>Eukaryota</taxon>
        <taxon>Fungi</taxon>
        <taxon>Dikarya</taxon>
        <taxon>Basidiomycota</taxon>
        <taxon>Agaricomycotina</taxon>
        <taxon>Agaricomycetes</taxon>
        <taxon>Polyporales</taxon>
        <taxon>Meruliaceae</taxon>
        <taxon>Hermanssonia</taxon>
    </lineage>
</organism>
<dbReference type="EMBL" id="MLYV02000814">
    <property type="protein sequence ID" value="PSR77080.1"/>
    <property type="molecule type" value="Genomic_DNA"/>
</dbReference>
<gene>
    <name evidence="2" type="ORF">PHLCEN_2v8069</name>
</gene>
<feature type="transmembrane region" description="Helical" evidence="1">
    <location>
        <begin position="64"/>
        <end position="84"/>
    </location>
</feature>
<feature type="transmembrane region" description="Helical" evidence="1">
    <location>
        <begin position="167"/>
        <end position="186"/>
    </location>
</feature>
<reference evidence="2 3" key="1">
    <citation type="submission" date="2018-02" db="EMBL/GenBank/DDBJ databases">
        <title>Genome sequence of the basidiomycete white-rot fungus Phlebia centrifuga.</title>
        <authorList>
            <person name="Granchi Z."/>
            <person name="Peng M."/>
            <person name="de Vries R.P."/>
            <person name="Hilden K."/>
            <person name="Makela M.R."/>
            <person name="Grigoriev I."/>
            <person name="Riley R."/>
        </authorList>
    </citation>
    <scope>NUCLEOTIDE SEQUENCE [LARGE SCALE GENOMIC DNA]</scope>
    <source>
        <strain evidence="2 3">FBCC195</strain>
    </source>
</reference>
<keyword evidence="1" id="KW-0472">Membrane</keyword>
<feature type="transmembrane region" description="Helical" evidence="1">
    <location>
        <begin position="12"/>
        <end position="32"/>
    </location>
</feature>
<name>A0A2R6NUP2_9APHY</name>
<protein>
    <submittedName>
        <fullName evidence="2">Uncharacterized protein</fullName>
    </submittedName>
</protein>
<keyword evidence="3" id="KW-1185">Reference proteome</keyword>
<feature type="transmembrane region" description="Helical" evidence="1">
    <location>
        <begin position="96"/>
        <end position="122"/>
    </location>
</feature>
<proteinExistence type="predicted"/>
<dbReference type="AlphaFoldDB" id="A0A2R6NUP2"/>